<dbReference type="Proteomes" id="UP001165587">
    <property type="component" value="Unassembled WGS sequence"/>
</dbReference>
<evidence type="ECO:0000313" key="6">
    <source>
        <dbReference type="EMBL" id="MCS5724898.1"/>
    </source>
</evidence>
<name>A0AA42BVT3_9MICO</name>
<dbReference type="SUPFAM" id="SSF51905">
    <property type="entry name" value="FAD/NAD(P)-binding domain"/>
    <property type="match status" value="1"/>
</dbReference>
<evidence type="ECO:0000256" key="2">
    <source>
        <dbReference type="ARBA" id="ARBA00022630"/>
    </source>
</evidence>
<comment type="cofactor">
    <cofactor evidence="1">
        <name>FAD</name>
        <dbReference type="ChEBI" id="CHEBI:57692"/>
    </cofactor>
</comment>
<dbReference type="PANTHER" id="PTHR43557:SF2">
    <property type="entry name" value="RIESKE DOMAIN-CONTAINING PROTEIN-RELATED"/>
    <property type="match status" value="1"/>
</dbReference>
<dbReference type="PANTHER" id="PTHR43557">
    <property type="entry name" value="APOPTOSIS-INDUCING FACTOR 1"/>
    <property type="match status" value="1"/>
</dbReference>
<evidence type="ECO:0000256" key="3">
    <source>
        <dbReference type="ARBA" id="ARBA00022827"/>
    </source>
</evidence>
<evidence type="ECO:0000256" key="1">
    <source>
        <dbReference type="ARBA" id="ARBA00001974"/>
    </source>
</evidence>
<dbReference type="GO" id="GO:0005737">
    <property type="term" value="C:cytoplasm"/>
    <property type="evidence" value="ECO:0007669"/>
    <property type="project" value="TreeGrafter"/>
</dbReference>
<keyword evidence="7" id="KW-1185">Reference proteome</keyword>
<proteinExistence type="predicted"/>
<dbReference type="AlphaFoldDB" id="A0AA42BVT3"/>
<sequence>MTVLPPDGTVVVVGASIAGITAVEELTARGHTGPIVLVEAEVSAPYAKPPLSKAVLSGAAEPESASIPLAESARIRRVRGDAAVRLDVAGSTVGLASGEPLPFDGLVIATGARARTVADLGGNTSGLEERVLRTLDDARRLRDELRTASAIVIVGAGVLGMELASVAASMGIAVTVLSNEAPLLSQCGPFVSALVEREARAHGVELVTDPSGVTLVERGGRLAARLGSTVYEGDLVVSAVGDRPNIEWLAGSGLVCLPGVVVDSRCRVTDRIVAAGDVAAFGSPPRRNPHWSNALDQARTAVAALLNGDEAPEYLARPYFWSDQFSLALKMGGHTPFLGEPDVLAGSLDDLDALVQWRRDGVPYGALAVNRRIAISKLHLAAGNPTANII</sequence>
<dbReference type="GO" id="GO:0016651">
    <property type="term" value="F:oxidoreductase activity, acting on NAD(P)H"/>
    <property type="evidence" value="ECO:0007669"/>
    <property type="project" value="TreeGrafter"/>
</dbReference>
<comment type="caution">
    <text evidence="6">The sequence shown here is derived from an EMBL/GenBank/DDBJ whole genome shotgun (WGS) entry which is preliminary data.</text>
</comment>
<dbReference type="SUPFAM" id="SSF55424">
    <property type="entry name" value="FAD/NAD-linked reductases, dimerisation (C-terminal) domain"/>
    <property type="match status" value="1"/>
</dbReference>
<keyword evidence="3" id="KW-0274">FAD</keyword>
<keyword evidence="2" id="KW-0285">Flavoprotein</keyword>
<organism evidence="6 7">
    <name type="scientific">Herbiconiux oxytropis</name>
    <dbReference type="NCBI Taxonomy" id="2970915"/>
    <lineage>
        <taxon>Bacteria</taxon>
        <taxon>Bacillati</taxon>
        <taxon>Actinomycetota</taxon>
        <taxon>Actinomycetes</taxon>
        <taxon>Micrococcales</taxon>
        <taxon>Microbacteriaceae</taxon>
        <taxon>Herbiconiux</taxon>
    </lineage>
</organism>
<protein>
    <submittedName>
        <fullName evidence="6">FAD-dependent oxidoreductase</fullName>
    </submittedName>
</protein>
<dbReference type="InterPro" id="IPR023753">
    <property type="entry name" value="FAD/NAD-binding_dom"/>
</dbReference>
<dbReference type="InterPro" id="IPR036188">
    <property type="entry name" value="FAD/NAD-bd_sf"/>
</dbReference>
<dbReference type="Pfam" id="PF07992">
    <property type="entry name" value="Pyr_redox_2"/>
    <property type="match status" value="1"/>
</dbReference>
<dbReference type="InterPro" id="IPR050446">
    <property type="entry name" value="FAD-oxidoreductase/Apoptosis"/>
</dbReference>
<evidence type="ECO:0000313" key="7">
    <source>
        <dbReference type="Proteomes" id="UP001165587"/>
    </source>
</evidence>
<dbReference type="PRINTS" id="PR00411">
    <property type="entry name" value="PNDRDTASEI"/>
</dbReference>
<dbReference type="PRINTS" id="PR00368">
    <property type="entry name" value="FADPNR"/>
</dbReference>
<dbReference type="RefSeq" id="WP_259525371.1">
    <property type="nucleotide sequence ID" value="NZ_JANLCK010000002.1"/>
</dbReference>
<accession>A0AA42BVT3</accession>
<dbReference type="InterPro" id="IPR016156">
    <property type="entry name" value="FAD/NAD-linked_Rdtase_dimer_sf"/>
</dbReference>
<dbReference type="EMBL" id="JANLCK010000002">
    <property type="protein sequence ID" value="MCS5724898.1"/>
    <property type="molecule type" value="Genomic_DNA"/>
</dbReference>
<keyword evidence="4" id="KW-0560">Oxidoreductase</keyword>
<dbReference type="Gene3D" id="3.30.390.30">
    <property type="match status" value="1"/>
</dbReference>
<reference evidence="6" key="1">
    <citation type="submission" date="2022-08" db="EMBL/GenBank/DDBJ databases">
        <authorList>
            <person name="Deng Y."/>
            <person name="Han X.-F."/>
            <person name="Zhang Y.-Q."/>
        </authorList>
    </citation>
    <scope>NUCLEOTIDE SEQUENCE</scope>
    <source>
        <strain evidence="6">CPCC 203407</strain>
    </source>
</reference>
<feature type="domain" description="FAD/NAD(P)-binding" evidence="5">
    <location>
        <begin position="9"/>
        <end position="298"/>
    </location>
</feature>
<gene>
    <name evidence="6" type="ORF">N1028_03210</name>
</gene>
<evidence type="ECO:0000256" key="4">
    <source>
        <dbReference type="ARBA" id="ARBA00023002"/>
    </source>
</evidence>
<dbReference type="Gene3D" id="3.50.50.60">
    <property type="entry name" value="FAD/NAD(P)-binding domain"/>
    <property type="match status" value="2"/>
</dbReference>
<evidence type="ECO:0000259" key="5">
    <source>
        <dbReference type="Pfam" id="PF07992"/>
    </source>
</evidence>